<name>A0A518GBR7_9BACT</name>
<dbReference type="Proteomes" id="UP000318017">
    <property type="component" value="Chromosome"/>
</dbReference>
<gene>
    <name evidence="1" type="ORF">Q31a_44320</name>
</gene>
<sequence>MSVTNIYKRTSIAVQASSHAFQLSTKLESLDGKPAC</sequence>
<keyword evidence="2" id="KW-1185">Reference proteome</keyword>
<proteinExistence type="predicted"/>
<evidence type="ECO:0000313" key="1">
    <source>
        <dbReference type="EMBL" id="QDV26061.1"/>
    </source>
</evidence>
<organism evidence="1 2">
    <name type="scientific">Aureliella helgolandensis</name>
    <dbReference type="NCBI Taxonomy" id="2527968"/>
    <lineage>
        <taxon>Bacteria</taxon>
        <taxon>Pseudomonadati</taxon>
        <taxon>Planctomycetota</taxon>
        <taxon>Planctomycetia</taxon>
        <taxon>Pirellulales</taxon>
        <taxon>Pirellulaceae</taxon>
        <taxon>Aureliella</taxon>
    </lineage>
</organism>
<dbReference type="EMBL" id="CP036298">
    <property type="protein sequence ID" value="QDV26061.1"/>
    <property type="molecule type" value="Genomic_DNA"/>
</dbReference>
<accession>A0A518GBR7</accession>
<dbReference type="KEGG" id="ahel:Q31a_44320"/>
<evidence type="ECO:0000313" key="2">
    <source>
        <dbReference type="Proteomes" id="UP000318017"/>
    </source>
</evidence>
<protein>
    <submittedName>
        <fullName evidence="1">Uncharacterized protein</fullName>
    </submittedName>
</protein>
<dbReference type="AlphaFoldDB" id="A0A518GBR7"/>
<reference evidence="1 2" key="1">
    <citation type="submission" date="2019-02" db="EMBL/GenBank/DDBJ databases">
        <title>Deep-cultivation of Planctomycetes and their phenomic and genomic characterization uncovers novel biology.</title>
        <authorList>
            <person name="Wiegand S."/>
            <person name="Jogler M."/>
            <person name="Boedeker C."/>
            <person name="Pinto D."/>
            <person name="Vollmers J."/>
            <person name="Rivas-Marin E."/>
            <person name="Kohn T."/>
            <person name="Peeters S.H."/>
            <person name="Heuer A."/>
            <person name="Rast P."/>
            <person name="Oberbeckmann S."/>
            <person name="Bunk B."/>
            <person name="Jeske O."/>
            <person name="Meyerdierks A."/>
            <person name="Storesund J.E."/>
            <person name="Kallscheuer N."/>
            <person name="Luecker S."/>
            <person name="Lage O.M."/>
            <person name="Pohl T."/>
            <person name="Merkel B.J."/>
            <person name="Hornburger P."/>
            <person name="Mueller R.-W."/>
            <person name="Bruemmer F."/>
            <person name="Labrenz M."/>
            <person name="Spormann A.M."/>
            <person name="Op den Camp H."/>
            <person name="Overmann J."/>
            <person name="Amann R."/>
            <person name="Jetten M.S.M."/>
            <person name="Mascher T."/>
            <person name="Medema M.H."/>
            <person name="Devos D.P."/>
            <person name="Kaster A.-K."/>
            <person name="Ovreas L."/>
            <person name="Rohde M."/>
            <person name="Galperin M.Y."/>
            <person name="Jogler C."/>
        </authorList>
    </citation>
    <scope>NUCLEOTIDE SEQUENCE [LARGE SCALE GENOMIC DNA]</scope>
    <source>
        <strain evidence="1 2">Q31a</strain>
    </source>
</reference>